<evidence type="ECO:0000313" key="2">
    <source>
        <dbReference type="Proteomes" id="UP000299102"/>
    </source>
</evidence>
<reference evidence="1 2" key="1">
    <citation type="journal article" date="2019" name="Commun. Biol.">
        <title>The bagworm genome reveals a unique fibroin gene that provides high tensile strength.</title>
        <authorList>
            <person name="Kono N."/>
            <person name="Nakamura H."/>
            <person name="Ohtoshi R."/>
            <person name="Tomita M."/>
            <person name="Numata K."/>
            <person name="Arakawa K."/>
        </authorList>
    </citation>
    <scope>NUCLEOTIDE SEQUENCE [LARGE SCALE GENOMIC DNA]</scope>
</reference>
<keyword evidence="2" id="KW-1185">Reference proteome</keyword>
<sequence>MRAPTLLKGIASANKHKVSLRPRASGEESLQVTHLRKYYIILQTFGELQPAGRVFSCFDSERIDARREEKKETLSGIICILRFIAGTKFRRARRAEPISPGLNLEVQL</sequence>
<evidence type="ECO:0000313" key="1">
    <source>
        <dbReference type="EMBL" id="GBP52235.1"/>
    </source>
</evidence>
<dbReference type="EMBL" id="BGZK01000598">
    <property type="protein sequence ID" value="GBP52235.1"/>
    <property type="molecule type" value="Genomic_DNA"/>
</dbReference>
<dbReference type="AlphaFoldDB" id="A0A4C1WQ53"/>
<name>A0A4C1WQ53_EUMVA</name>
<protein>
    <submittedName>
        <fullName evidence="1">Uncharacterized protein</fullName>
    </submittedName>
</protein>
<organism evidence="1 2">
    <name type="scientific">Eumeta variegata</name>
    <name type="common">Bagworm moth</name>
    <name type="synonym">Eumeta japonica</name>
    <dbReference type="NCBI Taxonomy" id="151549"/>
    <lineage>
        <taxon>Eukaryota</taxon>
        <taxon>Metazoa</taxon>
        <taxon>Ecdysozoa</taxon>
        <taxon>Arthropoda</taxon>
        <taxon>Hexapoda</taxon>
        <taxon>Insecta</taxon>
        <taxon>Pterygota</taxon>
        <taxon>Neoptera</taxon>
        <taxon>Endopterygota</taxon>
        <taxon>Lepidoptera</taxon>
        <taxon>Glossata</taxon>
        <taxon>Ditrysia</taxon>
        <taxon>Tineoidea</taxon>
        <taxon>Psychidae</taxon>
        <taxon>Oiketicinae</taxon>
        <taxon>Eumeta</taxon>
    </lineage>
</organism>
<proteinExistence type="predicted"/>
<gene>
    <name evidence="1" type="ORF">EVAR_83096_1</name>
</gene>
<comment type="caution">
    <text evidence="1">The sequence shown here is derived from an EMBL/GenBank/DDBJ whole genome shotgun (WGS) entry which is preliminary data.</text>
</comment>
<dbReference type="Proteomes" id="UP000299102">
    <property type="component" value="Unassembled WGS sequence"/>
</dbReference>
<accession>A0A4C1WQ53</accession>